<sequence length="642" mass="66630">MKPLKRALEEERLREQEHSSAMSDSDDGSPLDLSGGGLSGKRRRRGNLPKEAVQVLRSWLYEHRFNAYPSEQEKLSLSGQTSLSVLQICNWFINARRRLLPDLLRKDGKDPTKFTISRKAAGKSEGRPSTGGGASSPESPCSTVSPQPRPSVIRSAPTLDLSLLGSTATAILTGAGYPGREGSVQALMKLDTQSLLREAEEQGANAASITTMATAASPTSGLFNTPPPTPPELFPTQDFSDLRLLVDAALQRAAEQENLKRLQESQSRSAEPIKAEAIEAQYSANSSDMGPTPPPEDSQQVMDPSRVQSLMEKAMVIPVSATTPGAVKTAVPLSSAAPLVPVPAPVLISAPRQSPLPMTKVLWSPLEKATARASSPNQPQLIPTHLSTLVPVSASVLGQPHSQKPATAAPASAIVQPPLPPPASCSAQAPVLTTCPTFSSVPATRPIPVPSSISVPPACTTSVPAPNRSPLSAAPSQASSPTVALVPAASSPAISSLPTPKGVPLYLPLHKSPLIPVTVPGPSPGTTVASSQAPDDTPISVSAQASAPLPGSGPASSASSIPTVTPFLGLASHHTPSLQPPPSSQSSSSSSGSQRNPAAVPSVWSMVHGEARHPSPHPVVKTPITTVWGPQHSLRPVSETVN</sequence>
<feature type="compositionally biased region" description="Polar residues" evidence="9">
    <location>
        <begin position="136"/>
        <end position="146"/>
    </location>
</feature>
<keyword evidence="6 8" id="KW-0539">Nucleus</keyword>
<dbReference type="GeneTree" id="ENSGT00940000155230"/>
<comment type="subcellular location">
    <subcellularLocation>
        <location evidence="1 8">Nucleus</location>
    </subcellularLocation>
</comment>
<dbReference type="SUPFAM" id="SSF46689">
    <property type="entry name" value="Homeodomain-like"/>
    <property type="match status" value="1"/>
</dbReference>
<dbReference type="RefSeq" id="XP_029907057.1">
    <property type="nucleotide sequence ID" value="XM_030051197.1"/>
</dbReference>
<feature type="compositionally biased region" description="Low complexity" evidence="9">
    <location>
        <begin position="517"/>
        <end position="528"/>
    </location>
</feature>
<dbReference type="Proteomes" id="UP000472263">
    <property type="component" value="Chromosome 5"/>
</dbReference>
<feature type="compositionally biased region" description="Low complexity" evidence="9">
    <location>
        <begin position="584"/>
        <end position="594"/>
    </location>
</feature>
<feature type="compositionally biased region" description="Basic and acidic residues" evidence="9">
    <location>
        <begin position="1"/>
        <end position="18"/>
    </location>
</feature>
<evidence type="ECO:0000256" key="4">
    <source>
        <dbReference type="ARBA" id="ARBA00023155"/>
    </source>
</evidence>
<dbReference type="OrthoDB" id="10056939at2759"/>
<evidence type="ECO:0000313" key="11">
    <source>
        <dbReference type="Ensembl" id="ENSMMDP00005015672.1"/>
    </source>
</evidence>
<reference evidence="11" key="2">
    <citation type="submission" date="2025-08" db="UniProtKB">
        <authorList>
            <consortium name="Ensembl"/>
        </authorList>
    </citation>
    <scope>IDENTIFICATION</scope>
</reference>
<evidence type="ECO:0000256" key="2">
    <source>
        <dbReference type="ARBA" id="ARBA00023015"/>
    </source>
</evidence>
<comment type="similarity">
    <text evidence="7">Belongs to the TALE/TGIF homeobox family.</text>
</comment>
<keyword evidence="5" id="KW-0804">Transcription</keyword>
<feature type="compositionally biased region" description="Low complexity" evidence="9">
    <location>
        <begin position="542"/>
        <end position="560"/>
    </location>
</feature>
<evidence type="ECO:0000256" key="1">
    <source>
        <dbReference type="ARBA" id="ARBA00004123"/>
    </source>
</evidence>
<dbReference type="InterPro" id="IPR009057">
    <property type="entry name" value="Homeodomain-like_sf"/>
</dbReference>
<feature type="region of interest" description="Disordered" evidence="9">
    <location>
        <begin position="458"/>
        <end position="477"/>
    </location>
</feature>
<keyword evidence="12" id="KW-1185">Reference proteome</keyword>
<keyword evidence="2" id="KW-0805">Transcription regulation</keyword>
<evidence type="ECO:0000256" key="9">
    <source>
        <dbReference type="SAM" id="MobiDB-lite"/>
    </source>
</evidence>
<feature type="domain" description="Homeobox" evidence="10">
    <location>
        <begin position="39"/>
        <end position="102"/>
    </location>
</feature>
<gene>
    <name evidence="11" type="primary">LOC115359003</name>
</gene>
<accession>A0A667XKF5</accession>
<dbReference type="CTD" id="60436"/>
<reference evidence="11" key="1">
    <citation type="submission" date="2019-06" db="EMBL/GenBank/DDBJ databases">
        <authorList>
            <consortium name="Wellcome Sanger Institute Data Sharing"/>
        </authorList>
    </citation>
    <scope>NUCLEOTIDE SEQUENCE [LARGE SCALE GENOMIC DNA]</scope>
</reference>
<dbReference type="Ensembl" id="ENSMMDT00005016089.1">
    <property type="protein sequence ID" value="ENSMMDP00005015672.1"/>
    <property type="gene ID" value="ENSMMDG00005007958.1"/>
</dbReference>
<name>A0A667XKF5_9TELE</name>
<dbReference type="PROSITE" id="PS50071">
    <property type="entry name" value="HOMEOBOX_2"/>
    <property type="match status" value="1"/>
</dbReference>
<dbReference type="PANTHER" id="PTHR11850">
    <property type="entry name" value="HOMEOBOX PROTEIN TRANSCRIPTION FACTORS"/>
    <property type="match status" value="1"/>
</dbReference>
<feature type="region of interest" description="Disordered" evidence="9">
    <location>
        <begin position="1"/>
        <end position="46"/>
    </location>
</feature>
<protein>
    <submittedName>
        <fullName evidence="11">Flocculation protein FLO11-like</fullName>
    </submittedName>
</protein>
<dbReference type="GO" id="GO:0003677">
    <property type="term" value="F:DNA binding"/>
    <property type="evidence" value="ECO:0007669"/>
    <property type="project" value="UniProtKB-UniRule"/>
</dbReference>
<dbReference type="InterPro" id="IPR050224">
    <property type="entry name" value="TALE_homeobox"/>
</dbReference>
<dbReference type="InterPro" id="IPR008422">
    <property type="entry name" value="KN_HD"/>
</dbReference>
<evidence type="ECO:0000256" key="6">
    <source>
        <dbReference type="ARBA" id="ARBA00023242"/>
    </source>
</evidence>
<dbReference type="InterPro" id="IPR001356">
    <property type="entry name" value="HD"/>
</dbReference>
<feature type="region of interest" description="Disordered" evidence="9">
    <location>
        <begin position="283"/>
        <end position="303"/>
    </location>
</feature>
<evidence type="ECO:0000313" key="12">
    <source>
        <dbReference type="Proteomes" id="UP000472263"/>
    </source>
</evidence>
<organism evidence="11 12">
    <name type="scientific">Myripristis murdjan</name>
    <name type="common">pinecone soldierfish</name>
    <dbReference type="NCBI Taxonomy" id="586833"/>
    <lineage>
        <taxon>Eukaryota</taxon>
        <taxon>Metazoa</taxon>
        <taxon>Chordata</taxon>
        <taxon>Craniata</taxon>
        <taxon>Vertebrata</taxon>
        <taxon>Euteleostomi</taxon>
        <taxon>Actinopterygii</taxon>
        <taxon>Neopterygii</taxon>
        <taxon>Teleostei</taxon>
        <taxon>Neoteleostei</taxon>
        <taxon>Acanthomorphata</taxon>
        <taxon>Holocentriformes</taxon>
        <taxon>Holocentridae</taxon>
        <taxon>Myripristis</taxon>
    </lineage>
</organism>
<proteinExistence type="inferred from homology"/>
<evidence type="ECO:0000256" key="8">
    <source>
        <dbReference type="PROSITE-ProRule" id="PRU00108"/>
    </source>
</evidence>
<dbReference type="AlphaFoldDB" id="A0A667XKF5"/>
<dbReference type="Gene3D" id="1.10.10.60">
    <property type="entry name" value="Homeodomain-like"/>
    <property type="match status" value="1"/>
</dbReference>
<feature type="DNA-binding region" description="Homeobox" evidence="8">
    <location>
        <begin position="41"/>
        <end position="103"/>
    </location>
</feature>
<evidence type="ECO:0000259" key="10">
    <source>
        <dbReference type="PROSITE" id="PS50071"/>
    </source>
</evidence>
<dbReference type="SMART" id="SM00389">
    <property type="entry name" value="HOX"/>
    <property type="match status" value="1"/>
</dbReference>
<dbReference type="GO" id="GO:0005634">
    <property type="term" value="C:nucleus"/>
    <property type="evidence" value="ECO:0007669"/>
    <property type="project" value="UniProtKB-SubCell"/>
</dbReference>
<dbReference type="FunFam" id="1.10.10.60:FF:000059">
    <property type="entry name" value="TGFB-induced factor homeobox 1"/>
    <property type="match status" value="1"/>
</dbReference>
<dbReference type="CDD" id="cd00086">
    <property type="entry name" value="homeodomain"/>
    <property type="match status" value="1"/>
</dbReference>
<evidence type="ECO:0000256" key="5">
    <source>
        <dbReference type="ARBA" id="ARBA00023163"/>
    </source>
</evidence>
<dbReference type="GeneID" id="115359003"/>
<dbReference type="InParanoid" id="A0A667XKF5"/>
<dbReference type="GO" id="GO:0006355">
    <property type="term" value="P:regulation of DNA-templated transcription"/>
    <property type="evidence" value="ECO:0007669"/>
    <property type="project" value="InterPro"/>
</dbReference>
<keyword evidence="4 8" id="KW-0371">Homeobox</keyword>
<keyword evidence="3 8" id="KW-0238">DNA-binding</keyword>
<dbReference type="Pfam" id="PF05920">
    <property type="entry name" value="Homeobox_KN"/>
    <property type="match status" value="1"/>
</dbReference>
<evidence type="ECO:0000256" key="3">
    <source>
        <dbReference type="ARBA" id="ARBA00023125"/>
    </source>
</evidence>
<reference evidence="11" key="3">
    <citation type="submission" date="2025-09" db="UniProtKB">
        <authorList>
            <consortium name="Ensembl"/>
        </authorList>
    </citation>
    <scope>IDENTIFICATION</scope>
</reference>
<feature type="region of interest" description="Disordered" evidence="9">
    <location>
        <begin position="106"/>
        <end position="153"/>
    </location>
</feature>
<evidence type="ECO:0000256" key="7">
    <source>
        <dbReference type="ARBA" id="ARBA00038021"/>
    </source>
</evidence>
<feature type="region of interest" description="Disordered" evidence="9">
    <location>
        <begin position="517"/>
        <end position="624"/>
    </location>
</feature>